<reference evidence="1" key="1">
    <citation type="journal article" date="2015" name="Nature">
        <title>Complex archaea that bridge the gap between prokaryotes and eukaryotes.</title>
        <authorList>
            <person name="Spang A."/>
            <person name="Saw J.H."/>
            <person name="Jorgensen S.L."/>
            <person name="Zaremba-Niedzwiedzka K."/>
            <person name="Martijn J."/>
            <person name="Lind A.E."/>
            <person name="van Eijk R."/>
            <person name="Schleper C."/>
            <person name="Guy L."/>
            <person name="Ettema T.J."/>
        </authorList>
    </citation>
    <scope>NUCLEOTIDE SEQUENCE</scope>
</reference>
<protein>
    <recommendedName>
        <fullName evidence="2">Large polyvalent protein associated domain-containing protein</fullName>
    </recommendedName>
</protein>
<organism evidence="1">
    <name type="scientific">marine sediment metagenome</name>
    <dbReference type="NCBI Taxonomy" id="412755"/>
    <lineage>
        <taxon>unclassified sequences</taxon>
        <taxon>metagenomes</taxon>
        <taxon>ecological metagenomes</taxon>
    </lineage>
</organism>
<evidence type="ECO:0008006" key="2">
    <source>
        <dbReference type="Google" id="ProtNLM"/>
    </source>
</evidence>
<gene>
    <name evidence="1" type="ORF">LCGC14_2345670</name>
</gene>
<evidence type="ECO:0000313" key="1">
    <source>
        <dbReference type="EMBL" id="KKL46427.1"/>
    </source>
</evidence>
<dbReference type="EMBL" id="LAZR01034034">
    <property type="protein sequence ID" value="KKL46427.1"/>
    <property type="molecule type" value="Genomic_DNA"/>
</dbReference>
<accession>A0A0F9F5T3</accession>
<sequence length="548" mass="61430">VSRYASAPKLKKGFKNGKDQFAFDNGMSKRELDLSALVSETLEAGFLESGLDPKRHLTGYWPHLRKWVQQGFTPDGDLLPPDVLEWVSTRFRSGELNVYETDPLSTVYRHLRGLYMKRHFDPVMPNINEVLRTMKGGDEQVGRVMQEYMLELMGAPHASFTKLQGAINKVSEILLGRKAPDRLANDVISGLSAVVSAAVIPFRPALIARNFFESLLKVAPRIGLSHYYKGLNYVVSQETRREAFNMAMKAGAIRPGTQKIRSLHAAEELFGPTAPIAVHKYLNIFDKGFEWYQSADDWGRAIAYHGQRFRIMDNLDDYVKGRTTLEQFKSVAKINTFDPLDVKIAEDFILNRNYEGAVNHLGQVLSRESMTRYGYADHPVGWNSVQGRLFGQFGTWPVQYKDYLVQGFTRGSMKDKTEFGMIHAGVSGGIIAAGASIGINLHNWTGLQIYMGGPIADLSIDVMKSIGGSDLEKRLARRNLYATIPILGWLETGNPRSVFLPGSYLLGDLDNARQALESGEIFDGLMSGLGVRVMRPDEKNPLDFIYRF</sequence>
<proteinExistence type="predicted"/>
<comment type="caution">
    <text evidence="1">The sequence shown here is derived from an EMBL/GenBank/DDBJ whole genome shotgun (WGS) entry which is preliminary data.</text>
</comment>
<dbReference type="AlphaFoldDB" id="A0A0F9F5T3"/>
<name>A0A0F9F5T3_9ZZZZ</name>
<feature type="non-terminal residue" evidence="1">
    <location>
        <position position="1"/>
    </location>
</feature>